<comment type="pathway">
    <text evidence="7">tRNA modification; N(7)-methylguanine-tRNA biosynthesis.</text>
</comment>
<sequence length="219" mass="26219">MKRKKERFKIIEERANVIEPTKENYHDIKGEWNKQYFKKEHPITIELACGRGEYTVGLAALFPDRNYIGIDMKGERIWKGSSWAVERNLTNVAFLRTHILMIENFFAQNEIDEIWITFPDPRPRIRDMKRRITSPRFLDMYKQFIRPGGYVRLKTDNTSLYQYTLEVLAGRNDIEDLQHSNEVYNSPLSPEVFNIKTKYEMMFAEKGETIKYLRFRFKS</sequence>
<gene>
    <name evidence="7" type="primary">trmB</name>
    <name evidence="8" type="ORF">SanaruYs_04430</name>
</gene>
<dbReference type="InterPro" id="IPR055361">
    <property type="entry name" value="tRNA_methyltr_TrmB_bact"/>
</dbReference>
<dbReference type="EMBL" id="BHXQ01000001">
    <property type="protein sequence ID" value="GCC50228.1"/>
    <property type="molecule type" value="Genomic_DNA"/>
</dbReference>
<feature type="binding site" evidence="7">
    <location>
        <position position="120"/>
    </location>
    <ligand>
        <name>S-adenosyl-L-methionine</name>
        <dbReference type="ChEBI" id="CHEBI:59789"/>
    </ligand>
</feature>
<keyword evidence="5 7" id="KW-0949">S-adenosyl-L-methionine</keyword>
<dbReference type="InterPro" id="IPR029063">
    <property type="entry name" value="SAM-dependent_MTases_sf"/>
</dbReference>
<dbReference type="HAMAP" id="MF_01057">
    <property type="entry name" value="tRNA_methyltr_TrmB"/>
    <property type="match status" value="1"/>
</dbReference>
<keyword evidence="9" id="KW-1185">Reference proteome</keyword>
<evidence type="ECO:0000256" key="1">
    <source>
        <dbReference type="ARBA" id="ARBA00000142"/>
    </source>
</evidence>
<dbReference type="AlphaFoldDB" id="A0A401U5M5"/>
<dbReference type="Proteomes" id="UP000288227">
    <property type="component" value="Unassembled WGS sequence"/>
</dbReference>
<dbReference type="UniPathway" id="UPA00989"/>
<organism evidence="8 9">
    <name type="scientific">Chryseotalea sanaruensis</name>
    <dbReference type="NCBI Taxonomy" id="2482724"/>
    <lineage>
        <taxon>Bacteria</taxon>
        <taxon>Pseudomonadati</taxon>
        <taxon>Bacteroidota</taxon>
        <taxon>Cytophagia</taxon>
        <taxon>Cytophagales</taxon>
        <taxon>Chryseotaleaceae</taxon>
        <taxon>Chryseotalea</taxon>
    </lineage>
</organism>
<comment type="catalytic activity">
    <reaction evidence="1 7">
        <text>guanosine(46) in tRNA + S-adenosyl-L-methionine = N(7)-methylguanosine(46) in tRNA + S-adenosyl-L-homocysteine</text>
        <dbReference type="Rhea" id="RHEA:42708"/>
        <dbReference type="Rhea" id="RHEA-COMP:10188"/>
        <dbReference type="Rhea" id="RHEA-COMP:10189"/>
        <dbReference type="ChEBI" id="CHEBI:57856"/>
        <dbReference type="ChEBI" id="CHEBI:59789"/>
        <dbReference type="ChEBI" id="CHEBI:74269"/>
        <dbReference type="ChEBI" id="CHEBI:74480"/>
        <dbReference type="EC" id="2.1.1.33"/>
    </reaction>
</comment>
<dbReference type="GO" id="GO:0043527">
    <property type="term" value="C:tRNA methyltransferase complex"/>
    <property type="evidence" value="ECO:0007669"/>
    <property type="project" value="TreeGrafter"/>
</dbReference>
<dbReference type="SUPFAM" id="SSF53335">
    <property type="entry name" value="S-adenosyl-L-methionine-dependent methyltransferases"/>
    <property type="match status" value="1"/>
</dbReference>
<evidence type="ECO:0000256" key="4">
    <source>
        <dbReference type="ARBA" id="ARBA00022679"/>
    </source>
</evidence>
<evidence type="ECO:0000256" key="7">
    <source>
        <dbReference type="HAMAP-Rule" id="MF_01057"/>
    </source>
</evidence>
<feature type="binding site" evidence="7">
    <location>
        <position position="71"/>
    </location>
    <ligand>
        <name>S-adenosyl-L-methionine</name>
        <dbReference type="ChEBI" id="CHEBI:59789"/>
    </ligand>
</feature>
<keyword evidence="3 7" id="KW-0489">Methyltransferase</keyword>
<evidence type="ECO:0000256" key="6">
    <source>
        <dbReference type="ARBA" id="ARBA00022694"/>
    </source>
</evidence>
<evidence type="ECO:0000256" key="3">
    <source>
        <dbReference type="ARBA" id="ARBA00022603"/>
    </source>
</evidence>
<dbReference type="GO" id="GO:0008176">
    <property type="term" value="F:tRNA (guanine(46)-N7)-methyltransferase activity"/>
    <property type="evidence" value="ECO:0007669"/>
    <property type="project" value="UniProtKB-UniRule"/>
</dbReference>
<dbReference type="NCBIfam" id="TIGR00091">
    <property type="entry name" value="tRNA (guanosine(46)-N7)-methyltransferase TrmB"/>
    <property type="match status" value="1"/>
</dbReference>
<keyword evidence="4 7" id="KW-0808">Transferase</keyword>
<keyword evidence="6 7" id="KW-0819">tRNA processing</keyword>
<dbReference type="PANTHER" id="PTHR23417:SF14">
    <property type="entry name" value="PENTACOTRIPEPTIDE-REPEAT REGION OF PRORP DOMAIN-CONTAINING PROTEIN"/>
    <property type="match status" value="1"/>
</dbReference>
<comment type="caution">
    <text evidence="8">The sequence shown here is derived from an EMBL/GenBank/DDBJ whole genome shotgun (WGS) entry which is preliminary data.</text>
</comment>
<evidence type="ECO:0000256" key="2">
    <source>
        <dbReference type="ARBA" id="ARBA00003015"/>
    </source>
</evidence>
<accession>A0A401U5M5</accession>
<comment type="caution">
    <text evidence="7">Lacks conserved residue(s) required for the propagation of feature annotation.</text>
</comment>
<dbReference type="PROSITE" id="PS51625">
    <property type="entry name" value="SAM_MT_TRMB"/>
    <property type="match status" value="1"/>
</dbReference>
<comment type="function">
    <text evidence="2 7">Catalyzes the formation of N(7)-methylguanine at position 46 (m7G46) in tRNA.</text>
</comment>
<dbReference type="RefSeq" id="WP_127120876.1">
    <property type="nucleotide sequence ID" value="NZ_BHXQ01000001.1"/>
</dbReference>
<evidence type="ECO:0000313" key="8">
    <source>
        <dbReference type="EMBL" id="GCC50228.1"/>
    </source>
</evidence>
<comment type="similarity">
    <text evidence="7">Belongs to the class I-like SAM-binding methyltransferase superfamily. TrmB family.</text>
</comment>
<dbReference type="EC" id="2.1.1.33" evidence="7"/>
<feature type="binding site" evidence="7">
    <location>
        <position position="46"/>
    </location>
    <ligand>
        <name>S-adenosyl-L-methionine</name>
        <dbReference type="ChEBI" id="CHEBI:59789"/>
    </ligand>
</feature>
<dbReference type="Gene3D" id="3.40.50.150">
    <property type="entry name" value="Vaccinia Virus protein VP39"/>
    <property type="match status" value="1"/>
</dbReference>
<feature type="binding site" evidence="7">
    <location>
        <position position="156"/>
    </location>
    <ligand>
        <name>substrate</name>
    </ligand>
</feature>
<name>A0A401U5M5_9BACT</name>
<dbReference type="OrthoDB" id="9802090at2"/>
<feature type="binding site" evidence="7">
    <location>
        <begin position="197"/>
        <end position="200"/>
    </location>
    <ligand>
        <name>substrate</name>
    </ligand>
</feature>
<evidence type="ECO:0000256" key="5">
    <source>
        <dbReference type="ARBA" id="ARBA00022691"/>
    </source>
</evidence>
<protein>
    <recommendedName>
        <fullName evidence="7">tRNA (guanine-N(7)-)-methyltransferase</fullName>
        <ecNumber evidence="7">2.1.1.33</ecNumber>
    </recommendedName>
    <alternativeName>
        <fullName evidence="7">tRNA (guanine(46)-N(7))-methyltransferase</fullName>
    </alternativeName>
    <alternativeName>
        <fullName evidence="7">tRNA(m7G46)-methyltransferase</fullName>
    </alternativeName>
</protein>
<proteinExistence type="inferred from homology"/>
<dbReference type="Pfam" id="PF02390">
    <property type="entry name" value="Methyltransf_4"/>
    <property type="match status" value="1"/>
</dbReference>
<dbReference type="InterPro" id="IPR003358">
    <property type="entry name" value="tRNA_(Gua-N-7)_MeTrfase_Trmb"/>
</dbReference>
<dbReference type="NCBIfam" id="NF001080">
    <property type="entry name" value="PRK00121.2-2"/>
    <property type="match status" value="1"/>
</dbReference>
<dbReference type="PANTHER" id="PTHR23417">
    <property type="entry name" value="3-DEOXY-D-MANNO-OCTULOSONIC-ACID TRANSFERASE/TRNA GUANINE-N 7 - -METHYLTRANSFERASE"/>
    <property type="match status" value="1"/>
</dbReference>
<reference evidence="8 9" key="1">
    <citation type="submission" date="2018-11" db="EMBL/GenBank/DDBJ databases">
        <title>Chryseotalea sanarue gen. nov., sp., nov., a member of the family Cytophagaceae, isolated from a brackish lake in Hamamatsu Japan.</title>
        <authorList>
            <person name="Maejima Y."/>
            <person name="Iino T."/>
            <person name="Muraguchi Y."/>
            <person name="Fukuda K."/>
            <person name="Ohkuma M."/>
            <person name="Moriuchi R."/>
            <person name="Dohra H."/>
            <person name="Kimbara K."/>
            <person name="Shintani M."/>
        </authorList>
    </citation>
    <scope>NUCLEOTIDE SEQUENCE [LARGE SCALE GENOMIC DNA]</scope>
    <source>
        <strain evidence="8 9">Ys</strain>
    </source>
</reference>
<evidence type="ECO:0000313" key="9">
    <source>
        <dbReference type="Proteomes" id="UP000288227"/>
    </source>
</evidence>